<dbReference type="Proteomes" id="UP000187203">
    <property type="component" value="Unassembled WGS sequence"/>
</dbReference>
<protein>
    <submittedName>
        <fullName evidence="1">Uncharacterized protein</fullName>
    </submittedName>
</protein>
<sequence length="163" mass="17250">MVGSVAGRQGLDLVAAILHGHQPHTGLLRRRAVREGRHAANDLMQIGPLFVHGQALVGRQHAHEDFLGGILDIGRALEVPRQHALQRLAPAGVETAGMATGLSRGVVALHGRHGTADVEVVRWRGNGGGIWSTVQTAEPAIVSRTILIIVSSRPQKRGAEAPP</sequence>
<keyword evidence="2" id="KW-1185">Reference proteome</keyword>
<gene>
    <name evidence="1" type="ORF">COLO4_01091</name>
</gene>
<reference evidence="2" key="1">
    <citation type="submission" date="2013-09" db="EMBL/GenBank/DDBJ databases">
        <title>Corchorus olitorius genome sequencing.</title>
        <authorList>
            <person name="Alam M."/>
            <person name="Haque M.S."/>
            <person name="Islam M.S."/>
            <person name="Emdad E.M."/>
            <person name="Islam M.M."/>
            <person name="Ahmed B."/>
            <person name="Halim A."/>
            <person name="Hossen Q.M.M."/>
            <person name="Hossain M.Z."/>
            <person name="Ahmed R."/>
            <person name="Khan M.M."/>
            <person name="Islam R."/>
            <person name="Rashid M.M."/>
            <person name="Khan S.A."/>
            <person name="Rahman M.S."/>
            <person name="Alam M."/>
            <person name="Yahiya A.S."/>
            <person name="Khan M.S."/>
            <person name="Azam M.S."/>
            <person name="Haque T."/>
            <person name="Lashkar M.Z.H."/>
            <person name="Akhand A.I."/>
            <person name="Morshed G."/>
            <person name="Roy S."/>
            <person name="Uddin K.S."/>
            <person name="Rabeya T."/>
            <person name="Hossain A.S."/>
            <person name="Chowdhury A."/>
            <person name="Snigdha A.R."/>
            <person name="Mortoza M.S."/>
            <person name="Matin S.A."/>
            <person name="Hoque S.M.E."/>
            <person name="Islam M.K."/>
            <person name="Roy D.K."/>
            <person name="Haider R."/>
            <person name="Moosa M.M."/>
            <person name="Elias S.M."/>
            <person name="Hasan A.M."/>
            <person name="Jahan S."/>
            <person name="Shafiuddin M."/>
            <person name="Mahmood N."/>
            <person name="Shommy N.S."/>
        </authorList>
    </citation>
    <scope>NUCLEOTIDE SEQUENCE [LARGE SCALE GENOMIC DNA]</scope>
    <source>
        <strain evidence="2">cv. O-4</strain>
    </source>
</reference>
<comment type="caution">
    <text evidence="1">The sequence shown here is derived from an EMBL/GenBank/DDBJ whole genome shotgun (WGS) entry which is preliminary data.</text>
</comment>
<organism evidence="1 2">
    <name type="scientific">Corchorus olitorius</name>
    <dbReference type="NCBI Taxonomy" id="93759"/>
    <lineage>
        <taxon>Eukaryota</taxon>
        <taxon>Viridiplantae</taxon>
        <taxon>Streptophyta</taxon>
        <taxon>Embryophyta</taxon>
        <taxon>Tracheophyta</taxon>
        <taxon>Spermatophyta</taxon>
        <taxon>Magnoliopsida</taxon>
        <taxon>eudicotyledons</taxon>
        <taxon>Gunneridae</taxon>
        <taxon>Pentapetalae</taxon>
        <taxon>rosids</taxon>
        <taxon>malvids</taxon>
        <taxon>Malvales</taxon>
        <taxon>Malvaceae</taxon>
        <taxon>Grewioideae</taxon>
        <taxon>Apeibeae</taxon>
        <taxon>Corchorus</taxon>
    </lineage>
</organism>
<dbReference type="AlphaFoldDB" id="A0A1R3L361"/>
<evidence type="ECO:0000313" key="1">
    <source>
        <dbReference type="EMBL" id="OMP13718.1"/>
    </source>
</evidence>
<evidence type="ECO:0000313" key="2">
    <source>
        <dbReference type="Proteomes" id="UP000187203"/>
    </source>
</evidence>
<proteinExistence type="predicted"/>
<dbReference type="EMBL" id="AWUE01003458">
    <property type="protein sequence ID" value="OMP13718.1"/>
    <property type="molecule type" value="Genomic_DNA"/>
</dbReference>
<accession>A0A1R3L361</accession>
<name>A0A1R3L361_9ROSI</name>